<protein>
    <submittedName>
        <fullName evidence="2">Uncharacterized protein</fullName>
    </submittedName>
</protein>
<proteinExistence type="predicted"/>
<gene>
    <name evidence="2" type="ORF">P7K49_036981</name>
</gene>
<evidence type="ECO:0000256" key="1">
    <source>
        <dbReference type="SAM" id="MobiDB-lite"/>
    </source>
</evidence>
<sequence length="124" mass="13025">MQPCPAGVSVGAVLMPCCQGACPLPSCTHVNMTHASQRTCQSRSFSSSPSPSPTPSPHRPSIRTKGEPAPPPGKAGEKSVKKPAPPPAPPQATKTTAPVPEPTKPGDPREARRKERQARTPPRR</sequence>
<keyword evidence="3" id="KW-1185">Reference proteome</keyword>
<name>A0ABQ9TLP1_SAGOE</name>
<comment type="caution">
    <text evidence="2">The sequence shown here is derived from an EMBL/GenBank/DDBJ whole genome shotgun (WGS) entry which is preliminary data.</text>
</comment>
<feature type="compositionally biased region" description="Basic and acidic residues" evidence="1">
    <location>
        <begin position="104"/>
        <end position="113"/>
    </location>
</feature>
<dbReference type="InterPro" id="IPR052647">
    <property type="entry name" value="Zinc_finger_CCCH-type"/>
</dbReference>
<accession>A0ABQ9TLP1</accession>
<dbReference type="PANTHER" id="PTHR46582:SF1">
    <property type="entry name" value="ZINC FINGER CCCH DOMAIN-CONTAINING PROTEIN 18"/>
    <property type="match status" value="1"/>
</dbReference>
<feature type="region of interest" description="Disordered" evidence="1">
    <location>
        <begin position="34"/>
        <end position="124"/>
    </location>
</feature>
<dbReference type="EMBL" id="JASSZA010000021">
    <property type="protein sequence ID" value="KAK2085681.1"/>
    <property type="molecule type" value="Genomic_DNA"/>
</dbReference>
<reference evidence="2 3" key="1">
    <citation type="submission" date="2023-05" db="EMBL/GenBank/DDBJ databases">
        <title>B98-5 Cell Line De Novo Hybrid Assembly: An Optical Mapping Approach.</title>
        <authorList>
            <person name="Kananen K."/>
            <person name="Auerbach J.A."/>
            <person name="Kautto E."/>
            <person name="Blachly J.S."/>
        </authorList>
    </citation>
    <scope>NUCLEOTIDE SEQUENCE [LARGE SCALE GENOMIC DNA]</scope>
    <source>
        <strain evidence="2">B95-8</strain>
        <tissue evidence="2">Cell line</tissue>
    </source>
</reference>
<organism evidence="2 3">
    <name type="scientific">Saguinus oedipus</name>
    <name type="common">Cotton-top tamarin</name>
    <name type="synonym">Oedipomidas oedipus</name>
    <dbReference type="NCBI Taxonomy" id="9490"/>
    <lineage>
        <taxon>Eukaryota</taxon>
        <taxon>Metazoa</taxon>
        <taxon>Chordata</taxon>
        <taxon>Craniata</taxon>
        <taxon>Vertebrata</taxon>
        <taxon>Euteleostomi</taxon>
        <taxon>Mammalia</taxon>
        <taxon>Eutheria</taxon>
        <taxon>Euarchontoglires</taxon>
        <taxon>Primates</taxon>
        <taxon>Haplorrhini</taxon>
        <taxon>Platyrrhini</taxon>
        <taxon>Cebidae</taxon>
        <taxon>Callitrichinae</taxon>
        <taxon>Saguinus</taxon>
    </lineage>
</organism>
<evidence type="ECO:0000313" key="3">
    <source>
        <dbReference type="Proteomes" id="UP001266305"/>
    </source>
</evidence>
<evidence type="ECO:0000313" key="2">
    <source>
        <dbReference type="EMBL" id="KAK2085681.1"/>
    </source>
</evidence>
<dbReference type="Proteomes" id="UP001266305">
    <property type="component" value="Unassembled WGS sequence"/>
</dbReference>
<dbReference type="PANTHER" id="PTHR46582">
    <property type="entry name" value="ZINC FINGER CCCH DOMAIN-CONTAINING PROTEIN 18"/>
    <property type="match status" value="1"/>
</dbReference>